<name>H6NRY3_9BACL</name>
<accession>H6NRY3</accession>
<dbReference type="KEGG" id="pmq:PM3016_7025"/>
<evidence type="ECO:0000313" key="3">
    <source>
        <dbReference type="Proteomes" id="UP000007523"/>
    </source>
</evidence>
<protein>
    <recommendedName>
        <fullName evidence="1">General stress protein 17M-like domain-containing protein</fullName>
    </recommendedName>
</protein>
<proteinExistence type="predicted"/>
<dbReference type="EMBL" id="CP003235">
    <property type="protein sequence ID" value="AFC33612.1"/>
    <property type="molecule type" value="Genomic_DNA"/>
</dbReference>
<evidence type="ECO:0000259" key="1">
    <source>
        <dbReference type="Pfam" id="PF11181"/>
    </source>
</evidence>
<dbReference type="InterPro" id="IPR025889">
    <property type="entry name" value="GSP17M-like_dom"/>
</dbReference>
<dbReference type="STRING" id="1116391.PM3016_7025"/>
<reference evidence="2 3" key="1">
    <citation type="journal article" date="2012" name="J. Bacteriol.">
        <title>Complete Genome Sequence of Paenibacillus mucilaginosus 3016, a Bacterium Functional as Microbial Fertilizer.</title>
        <authorList>
            <person name="Ma M."/>
            <person name="Wang Z."/>
            <person name="Li L."/>
            <person name="Jiang X."/>
            <person name="Guan D."/>
            <person name="Cao F."/>
            <person name="Chen H."/>
            <person name="Wang X."/>
            <person name="Shen D."/>
            <person name="Du B."/>
            <person name="Li J."/>
        </authorList>
    </citation>
    <scope>NUCLEOTIDE SEQUENCE [LARGE SCALE GENOMIC DNA]</scope>
    <source>
        <strain evidence="2 3">3016</strain>
    </source>
</reference>
<keyword evidence="3" id="KW-1185">Reference proteome</keyword>
<dbReference type="Pfam" id="PF11181">
    <property type="entry name" value="YflT"/>
    <property type="match status" value="1"/>
</dbReference>
<dbReference type="AlphaFoldDB" id="H6NRY3"/>
<dbReference type="HOGENOM" id="CLU_150010_1_0_9"/>
<gene>
    <name evidence="2" type="ORF">PM3016_7025</name>
</gene>
<dbReference type="Proteomes" id="UP000007523">
    <property type="component" value="Chromosome"/>
</dbReference>
<feature type="domain" description="General stress protein 17M-like" evidence="1">
    <location>
        <begin position="10"/>
        <end position="105"/>
    </location>
</feature>
<organism evidence="2 3">
    <name type="scientific">Paenibacillus mucilaginosus 3016</name>
    <dbReference type="NCBI Taxonomy" id="1116391"/>
    <lineage>
        <taxon>Bacteria</taxon>
        <taxon>Bacillati</taxon>
        <taxon>Bacillota</taxon>
        <taxon>Bacilli</taxon>
        <taxon>Bacillales</taxon>
        <taxon>Paenibacillaceae</taxon>
        <taxon>Paenibacillus</taxon>
    </lineage>
</organism>
<evidence type="ECO:0000313" key="2">
    <source>
        <dbReference type="EMBL" id="AFC33612.1"/>
    </source>
</evidence>
<sequence>MVNAMDKRPRISVVHDANEARDQVRLWVLQGHNKEEIYVLAHDDARTDLVADYSDAEKIGMSEEGVWNSIANMFRSQGDELRAKLKALHVPDAEAERLEQELDDGKIVLLATGGR</sequence>